<evidence type="ECO:0000313" key="7">
    <source>
        <dbReference type="Proteomes" id="UP001648503"/>
    </source>
</evidence>
<feature type="compositionally biased region" description="Acidic residues" evidence="2">
    <location>
        <begin position="498"/>
        <end position="509"/>
    </location>
</feature>
<feature type="coiled-coil region" evidence="1">
    <location>
        <begin position="513"/>
        <end position="540"/>
    </location>
</feature>
<feature type="compositionally biased region" description="Basic and acidic residues" evidence="2">
    <location>
        <begin position="201"/>
        <end position="213"/>
    </location>
</feature>
<feature type="region of interest" description="Disordered" evidence="2">
    <location>
        <begin position="485"/>
        <end position="510"/>
    </location>
</feature>
<feature type="region of interest" description="Disordered" evidence="2">
    <location>
        <begin position="1526"/>
        <end position="1561"/>
    </location>
</feature>
<dbReference type="Proteomes" id="UP001648503">
    <property type="component" value="Unassembled WGS sequence"/>
</dbReference>
<feature type="compositionally biased region" description="Basic and acidic residues" evidence="2">
    <location>
        <begin position="116"/>
        <end position="138"/>
    </location>
</feature>
<feature type="region of interest" description="Disordered" evidence="2">
    <location>
        <begin position="1056"/>
        <end position="1113"/>
    </location>
</feature>
<dbReference type="InterPro" id="IPR017930">
    <property type="entry name" value="Myb_dom"/>
</dbReference>
<feature type="region of interest" description="Disordered" evidence="2">
    <location>
        <begin position="1433"/>
        <end position="1483"/>
    </location>
</feature>
<feature type="compositionally biased region" description="Polar residues" evidence="2">
    <location>
        <begin position="487"/>
        <end position="497"/>
    </location>
</feature>
<feature type="region of interest" description="Disordered" evidence="2">
    <location>
        <begin position="938"/>
        <end position="981"/>
    </location>
</feature>
<dbReference type="EMBL" id="JAFCIX010000357">
    <property type="protein sequence ID" value="KAH6593317.1"/>
    <property type="molecule type" value="Genomic_DNA"/>
</dbReference>
<feature type="compositionally biased region" description="Basic residues" evidence="2">
    <location>
        <begin position="1218"/>
        <end position="1228"/>
    </location>
</feature>
<feature type="compositionally biased region" description="Basic and acidic residues" evidence="2">
    <location>
        <begin position="251"/>
        <end position="312"/>
    </location>
</feature>
<evidence type="ECO:0000259" key="5">
    <source>
        <dbReference type="PROSITE" id="PS51294"/>
    </source>
</evidence>
<feature type="region of interest" description="Disordered" evidence="2">
    <location>
        <begin position="1213"/>
        <end position="1242"/>
    </location>
</feature>
<feature type="domain" description="SANT" evidence="4">
    <location>
        <begin position="835"/>
        <end position="886"/>
    </location>
</feature>
<gene>
    <name evidence="6" type="ORF">BASA50_007525</name>
</gene>
<dbReference type="SUPFAM" id="SSF46689">
    <property type="entry name" value="Homeodomain-like"/>
    <property type="match status" value="3"/>
</dbReference>
<feature type="compositionally biased region" description="Low complexity" evidence="2">
    <location>
        <begin position="31"/>
        <end position="40"/>
    </location>
</feature>
<evidence type="ECO:0000256" key="1">
    <source>
        <dbReference type="SAM" id="Coils"/>
    </source>
</evidence>
<dbReference type="PANTHER" id="PTHR13992">
    <property type="entry name" value="NUCLEAR RECEPTOR CO-REPRESSOR RELATED NCOR"/>
    <property type="match status" value="1"/>
</dbReference>
<feature type="compositionally biased region" description="Basic and acidic residues" evidence="2">
    <location>
        <begin position="1461"/>
        <end position="1480"/>
    </location>
</feature>
<dbReference type="InterPro" id="IPR051571">
    <property type="entry name" value="N-CoR_corepressor"/>
</dbReference>
<dbReference type="PANTHER" id="PTHR13992:SF39">
    <property type="entry name" value="SMRTER, ISOFORM G"/>
    <property type="match status" value="1"/>
</dbReference>
<keyword evidence="1" id="KW-0175">Coiled coil</keyword>
<evidence type="ECO:0000313" key="6">
    <source>
        <dbReference type="EMBL" id="KAH6593317.1"/>
    </source>
</evidence>
<evidence type="ECO:0000256" key="2">
    <source>
        <dbReference type="SAM" id="MobiDB-lite"/>
    </source>
</evidence>
<dbReference type="InterPro" id="IPR017884">
    <property type="entry name" value="SANT_dom"/>
</dbReference>
<feature type="compositionally biased region" description="Basic and acidic residues" evidence="2">
    <location>
        <begin position="1374"/>
        <end position="1386"/>
    </location>
</feature>
<name>A0ABQ8F705_9FUNG</name>
<feature type="region of interest" description="Disordered" evidence="2">
    <location>
        <begin position="383"/>
        <end position="402"/>
    </location>
</feature>
<feature type="region of interest" description="Disordered" evidence="2">
    <location>
        <begin position="1"/>
        <end position="350"/>
    </location>
</feature>
<proteinExistence type="predicted"/>
<feature type="domain" description="SANT" evidence="4">
    <location>
        <begin position="1006"/>
        <end position="1057"/>
    </location>
</feature>
<comment type="caution">
    <text evidence="6">The sequence shown here is derived from an EMBL/GenBank/DDBJ whole genome shotgun (WGS) entry which is preliminary data.</text>
</comment>
<dbReference type="CDD" id="cd00167">
    <property type="entry name" value="SANT"/>
    <property type="match status" value="2"/>
</dbReference>
<dbReference type="SMART" id="SM00717">
    <property type="entry name" value="SANT"/>
    <property type="match status" value="3"/>
</dbReference>
<dbReference type="PROSITE" id="PS50090">
    <property type="entry name" value="MYB_LIKE"/>
    <property type="match status" value="1"/>
</dbReference>
<feature type="domain" description="HTH myb-type" evidence="5">
    <location>
        <begin position="1296"/>
        <end position="1342"/>
    </location>
</feature>
<feature type="domain" description="Myb-like" evidence="3">
    <location>
        <begin position="1296"/>
        <end position="1338"/>
    </location>
</feature>
<organism evidence="6 7">
    <name type="scientific">Batrachochytrium salamandrivorans</name>
    <dbReference type="NCBI Taxonomy" id="1357716"/>
    <lineage>
        <taxon>Eukaryota</taxon>
        <taxon>Fungi</taxon>
        <taxon>Fungi incertae sedis</taxon>
        <taxon>Chytridiomycota</taxon>
        <taxon>Chytridiomycota incertae sedis</taxon>
        <taxon>Chytridiomycetes</taxon>
        <taxon>Rhizophydiales</taxon>
        <taxon>Rhizophydiales incertae sedis</taxon>
        <taxon>Batrachochytrium</taxon>
    </lineage>
</organism>
<evidence type="ECO:0000259" key="3">
    <source>
        <dbReference type="PROSITE" id="PS50090"/>
    </source>
</evidence>
<dbReference type="PROSITE" id="PS51293">
    <property type="entry name" value="SANT"/>
    <property type="match status" value="2"/>
</dbReference>
<dbReference type="Pfam" id="PF00249">
    <property type="entry name" value="Myb_DNA-binding"/>
    <property type="match status" value="3"/>
</dbReference>
<dbReference type="Gene3D" id="1.20.58.1880">
    <property type="match status" value="2"/>
</dbReference>
<dbReference type="Gene3D" id="1.10.10.60">
    <property type="entry name" value="Homeodomain-like"/>
    <property type="match status" value="1"/>
</dbReference>
<reference evidence="6 7" key="1">
    <citation type="submission" date="2021-02" db="EMBL/GenBank/DDBJ databases">
        <title>Variation within the Batrachochytrium salamandrivorans European outbreak.</title>
        <authorList>
            <person name="Kelly M."/>
            <person name="Pasmans F."/>
            <person name="Shea T.P."/>
            <person name="Munoz J.F."/>
            <person name="Carranza S."/>
            <person name="Cuomo C.A."/>
            <person name="Martel A."/>
        </authorList>
    </citation>
    <scope>NUCLEOTIDE SEQUENCE [LARGE SCALE GENOMIC DNA]</scope>
    <source>
        <strain evidence="6 7">AMFP18/2</strain>
    </source>
</reference>
<feature type="region of interest" description="Disordered" evidence="2">
    <location>
        <begin position="1951"/>
        <end position="1981"/>
    </location>
</feature>
<feature type="compositionally biased region" description="Basic and acidic residues" evidence="2">
    <location>
        <begin position="42"/>
        <end position="58"/>
    </location>
</feature>
<protein>
    <recommendedName>
        <fullName evidence="8">SANT domain-containing protein</fullName>
    </recommendedName>
</protein>
<dbReference type="InterPro" id="IPR009057">
    <property type="entry name" value="Homeodomain-like_sf"/>
</dbReference>
<accession>A0ABQ8F705</accession>
<feature type="compositionally biased region" description="Low complexity" evidence="2">
    <location>
        <begin position="143"/>
        <end position="171"/>
    </location>
</feature>
<feature type="compositionally biased region" description="Polar residues" evidence="2">
    <location>
        <begin position="237"/>
        <end position="250"/>
    </location>
</feature>
<dbReference type="InterPro" id="IPR001005">
    <property type="entry name" value="SANT/Myb"/>
</dbReference>
<dbReference type="PROSITE" id="PS51294">
    <property type="entry name" value="HTH_MYB"/>
    <property type="match status" value="1"/>
</dbReference>
<evidence type="ECO:0000259" key="4">
    <source>
        <dbReference type="PROSITE" id="PS51293"/>
    </source>
</evidence>
<feature type="compositionally biased region" description="Basic and acidic residues" evidence="2">
    <location>
        <begin position="1056"/>
        <end position="1066"/>
    </location>
</feature>
<sequence>MRGHQHSPPSPPPPSSHSRSASGTYRPPIYPTQQQSTQPSLPRDDYSRPSLWERESDSHGAFGNINSPTPAFHSIPPRYRHAQLSSQRNDDLPPSSFTDRSYLQTSSFSNKSGSGVDDHPPRSDRYVRGGGDSHDPLPRRLLSPAAVSNTATVSSASATASSTAVATPGVSGMRGGQPGSDSASASYYKIREGYVGGSQRNMEKEIRSREDRFGSVGSRGAYDRDSSYGSSPRFGDNSMQWKRPGTSQNSGRDHEDRWLLPYERDRSSRFDHDRDLERPPGSQHPRDYLRSREDNSRSYYGDREYYMSRGSRDYYSSRNRSPPRRSSNEYQNMRIGAGYLPSGSFDRRSSHSRPLALDMLSQDNRPPSPIGSLYRRSIKSPTTLMGSMHSHQDQHPNADLDDTFDYPDRLSRLCDASASPTLENRTPVISTMAHDADRDDSFVGNHSFSPTHHDGSSKQMLQHTMPHQDGLLLQHQQHARPVLIRQSVPTTQTQVSSDESDNEDEDEEDRYDHEYIEEQIEHVDNEIANHERLLATLRAKIATEAVDAAEAAAEAAAAAAVSEVEEQGHLHSDSGAAMETLSHRKTPSEAKHHLPDLILEDIRTRAVAHNSLEAHSHESVIDQVIRENQSLARELRNRMFTRNKIMVGSAKFATKIFPSPSDFDFYRENIKLNLKIRPHIVNRVRQQMQAQVEFEANLLDEHESLNHAWLERAHQMEEASLKKAHDMPGSVTKSTPSGFSLGHGSLLSNALPAVHIGRSTRRTGQNSDVVRTEADWQDVLVQLGITNETEQRQLERSVKEPDMIIDPAQRIALTFVNRNGLVHDPAENLAAYNNNMNLRWSDEERDTLRVKLMQNGKNFNKISASLPHKSTADCIQYYYREKVNLRFKQLLRQTSGMGRGRRRKEKINVLIAPSFFKTYLLMSDEEVVHVRPTPSRILAREREGDDSAGEDDMPASKSNTGVAGKIKKRLAGGQPKETMGGMVVSPTMINDPGRETAVVDVAGAGSGDDHWTDAEKAKALHAFDFVGRNFDTMASMVKTKTSEQCKSFYNNHRRKVGEENALRDQTDVPLASNEPQGQSSSSKRKQKEATGASKKEKRKESFSNLGKRKRSSDVSIVDDLATLSFPTPLHNEADAIIPDPPLPNVDATEGEVGQVESTAMVTDGHSNGHPVDKASSDPLQIPQDTKDVVSTPGEEIGGFAFTQQLPVGALTEEELEKPKKRSARKKAAHNATPTHPVKTTCPATSLLDPISVSHAVVDSTHTAETAELFSEGIPHFRDTLDNSNSQHILRKTISYWSVSERSEFIKGLSKNGRSWDAISKGIGSKSAIQVRNYYHNYRQKLEFDRILFENGHVVDDASFVSGRAAASNDNEGTSDDRKFERGRSDTELSYASRSDAFDSVSASPHIPTPTWPDSTHHTSVANPNATLAFVEAPSLNPDADGSSMSVVSPNRPHLLSSSADPPKEPPQPHHPVKEVDESDLKPACPYPAPSIVYADNDKESYTTPHIKMEQVVAPVADVDLSICPTSSRFTEQQDEVVTKAQSDPRSISPNPNLPNSNLPNPNLSNSTSLEVVLSLPTKVDQPCPVAFREDTGHESILTVDSEISDTHHAQKVQPDELNYHENTMPVVSPPSQDEHPQTQQQLLRSFGAILNPVYSVASLVSAVSVSELDSCLKVMSPLISPQTDQPDSTCTFFQPDPKVPLASQQGIELHPHTSTLTLPEPVLYPDPNSNSNSDPTPVPPLQMCEQLGSYSNPQSHLDVAVAEQPSVPGCTFLPTAEPAHSLLPLHATSTSSESVHMNSQAIVPLPLHLPPSRPVPSHSFTRDSSRQAITIPSLNNIVSGSFSKDDTDNLGFDFHSSAGHQSEPFDVHHDLGAAPIQPRVSNEYPPRSVVGPGSLSMILSDENPEIRGGISSSDLPVQPFTLAPSVFHVMNSSDVVSPLYSSNPNLYNGMVDGAHGSSQPQQPETHVFHHTHGQFQPSSQY</sequence>
<keyword evidence="7" id="KW-1185">Reference proteome</keyword>
<evidence type="ECO:0008006" key="8">
    <source>
        <dbReference type="Google" id="ProtNLM"/>
    </source>
</evidence>
<feature type="region of interest" description="Disordered" evidence="2">
    <location>
        <begin position="1364"/>
        <end position="1419"/>
    </location>
</feature>
<feature type="compositionally biased region" description="Low complexity" evidence="2">
    <location>
        <begin position="1548"/>
        <end position="1561"/>
    </location>
</feature>
<feature type="compositionally biased region" description="Polar residues" evidence="2">
    <location>
        <begin position="95"/>
        <end position="113"/>
    </location>
</feature>